<dbReference type="Proteomes" id="UP000812440">
    <property type="component" value="Chromosome 5"/>
</dbReference>
<evidence type="ECO:0000313" key="2">
    <source>
        <dbReference type="Proteomes" id="UP000812440"/>
    </source>
</evidence>
<dbReference type="AlphaFoldDB" id="A0A8T2JPF2"/>
<organism evidence="1 2">
    <name type="scientific">Hymenochirus boettgeri</name>
    <name type="common">Congo dwarf clawed frog</name>
    <dbReference type="NCBI Taxonomy" id="247094"/>
    <lineage>
        <taxon>Eukaryota</taxon>
        <taxon>Metazoa</taxon>
        <taxon>Chordata</taxon>
        <taxon>Craniata</taxon>
        <taxon>Vertebrata</taxon>
        <taxon>Euteleostomi</taxon>
        <taxon>Amphibia</taxon>
        <taxon>Batrachia</taxon>
        <taxon>Anura</taxon>
        <taxon>Pipoidea</taxon>
        <taxon>Pipidae</taxon>
        <taxon>Pipinae</taxon>
        <taxon>Hymenochirus</taxon>
    </lineage>
</organism>
<reference evidence="1" key="1">
    <citation type="thesis" date="2020" institute="ProQuest LLC" country="789 East Eisenhower Parkway, Ann Arbor, MI, USA">
        <title>Comparative Genomics and Chromosome Evolution.</title>
        <authorList>
            <person name="Mudd A.B."/>
        </authorList>
    </citation>
    <scope>NUCLEOTIDE SEQUENCE</scope>
    <source>
        <strain evidence="1">Female2</strain>
        <tissue evidence="1">Blood</tissue>
    </source>
</reference>
<sequence>MVKRFKRRGWRGIKRRLIKGEVSLMMADWPKHVGHSPRGLKTIWKGKWGKADPGTDTWQLAGTQVHLYIGCLGHPKITLNSA</sequence>
<accession>A0A8T2JPF2</accession>
<gene>
    <name evidence="1" type="ORF">GDO86_010196</name>
</gene>
<proteinExistence type="predicted"/>
<keyword evidence="2" id="KW-1185">Reference proteome</keyword>
<comment type="caution">
    <text evidence="1">The sequence shown here is derived from an EMBL/GenBank/DDBJ whole genome shotgun (WGS) entry which is preliminary data.</text>
</comment>
<evidence type="ECO:0000313" key="1">
    <source>
        <dbReference type="EMBL" id="KAG8445314.1"/>
    </source>
</evidence>
<name>A0A8T2JPF2_9PIPI</name>
<protein>
    <submittedName>
        <fullName evidence="1">Uncharacterized protein</fullName>
    </submittedName>
</protein>
<dbReference type="EMBL" id="JAACNH010000004">
    <property type="protein sequence ID" value="KAG8445314.1"/>
    <property type="molecule type" value="Genomic_DNA"/>
</dbReference>